<dbReference type="EC" id="2.6.1.-" evidence="1"/>
<dbReference type="EMBL" id="SNXO01000020">
    <property type="protein sequence ID" value="TDP54631.1"/>
    <property type="molecule type" value="Genomic_DNA"/>
</dbReference>
<keyword evidence="1 3" id="KW-0808">Transferase</keyword>
<organism evidence="3 4">
    <name type="scientific">Aminicella lysinilytica</name>
    <dbReference type="NCBI Taxonomy" id="433323"/>
    <lineage>
        <taxon>Bacteria</taxon>
        <taxon>Bacillati</taxon>
        <taxon>Bacillota</taxon>
        <taxon>Clostridia</taxon>
        <taxon>Peptostreptococcales</taxon>
        <taxon>Anaerovoracaceae</taxon>
        <taxon>Aminicella</taxon>
    </lineage>
</organism>
<sequence length="396" mass="44242">MISKSMSPRVENSSAIRAMFEEGLRMARIVGPENVYDFSLGNPNVPAPPEVNQAIIDVVKTEDPIKLHGYMVNSGFDETRQAVADDLNDRYGTKYGISNIVMSTGAAMCMNIIFRCILDIDDEVIVSAPYFVDYTNYVSNWHGKLEVLPANPEGGFMPRMDELEKRINKKTKAVIINNPNNPTGVIYPESVIKEIAAILEKKQKELGTVIYLIADEPYRELVYDGTQVPHIPDYYDNALVCYSYSKSLSLAGERIGYVVVPDRSDQAEQFKIALGIANRISGAINAPSLIQLALARCLRTKVDIDFYKRNGQDLYEALTDAGFDCLKPQGAFYLWMKSPDADEKAFVEALKEEHILVTPGSAFAGPGYVRFSYCVAHETIERATPGFKRIGQKYFH</sequence>
<reference evidence="3 4" key="1">
    <citation type="submission" date="2019-03" db="EMBL/GenBank/DDBJ databases">
        <title>Genomic Encyclopedia of Type Strains, Phase IV (KMG-IV): sequencing the most valuable type-strain genomes for metagenomic binning, comparative biology and taxonomic classification.</title>
        <authorList>
            <person name="Goeker M."/>
        </authorList>
    </citation>
    <scope>NUCLEOTIDE SEQUENCE [LARGE SCALE GENOMIC DNA]</scope>
    <source>
        <strain evidence="3 4">DSM 28287</strain>
    </source>
</reference>
<dbReference type="RefSeq" id="WP_133528602.1">
    <property type="nucleotide sequence ID" value="NZ_SNXO01000020.1"/>
</dbReference>
<dbReference type="PROSITE" id="PS00105">
    <property type="entry name" value="AA_TRANSFER_CLASS_1"/>
    <property type="match status" value="1"/>
</dbReference>
<dbReference type="InterPro" id="IPR015421">
    <property type="entry name" value="PyrdxlP-dep_Trfase_major"/>
</dbReference>
<dbReference type="PANTHER" id="PTHR42691:SF1">
    <property type="entry name" value="ASPARTATE AMINOTRANSFERASE YHDR-RELATED"/>
    <property type="match status" value="1"/>
</dbReference>
<protein>
    <recommendedName>
        <fullName evidence="1">Aminotransferase</fullName>
        <ecNumber evidence="1">2.6.1.-</ecNumber>
    </recommendedName>
</protein>
<dbReference type="AlphaFoldDB" id="A0A4R6Q0G8"/>
<dbReference type="Gene3D" id="3.90.1150.10">
    <property type="entry name" value="Aspartate Aminotransferase, domain 1"/>
    <property type="match status" value="2"/>
</dbReference>
<proteinExistence type="inferred from homology"/>
<comment type="caution">
    <text evidence="3">The sequence shown here is derived from an EMBL/GenBank/DDBJ whole genome shotgun (WGS) entry which is preliminary data.</text>
</comment>
<name>A0A4R6Q0G8_9FIRM</name>
<comment type="cofactor">
    <cofactor evidence="1">
        <name>pyridoxal 5'-phosphate</name>
        <dbReference type="ChEBI" id="CHEBI:597326"/>
    </cofactor>
</comment>
<dbReference type="InterPro" id="IPR015422">
    <property type="entry name" value="PyrdxlP-dep_Trfase_small"/>
</dbReference>
<dbReference type="Gene3D" id="3.40.640.10">
    <property type="entry name" value="Type I PLP-dependent aspartate aminotransferase-like (Major domain)"/>
    <property type="match status" value="1"/>
</dbReference>
<dbReference type="OrthoDB" id="9802328at2"/>
<accession>A0A4R6Q0G8</accession>
<evidence type="ECO:0000259" key="2">
    <source>
        <dbReference type="Pfam" id="PF00155"/>
    </source>
</evidence>
<dbReference type="InterPro" id="IPR004838">
    <property type="entry name" value="NHTrfase_class1_PyrdxlP-BS"/>
</dbReference>
<keyword evidence="4" id="KW-1185">Reference proteome</keyword>
<dbReference type="GO" id="GO:0030170">
    <property type="term" value="F:pyridoxal phosphate binding"/>
    <property type="evidence" value="ECO:0007669"/>
    <property type="project" value="InterPro"/>
</dbReference>
<dbReference type="CDD" id="cd00609">
    <property type="entry name" value="AAT_like"/>
    <property type="match status" value="1"/>
</dbReference>
<dbReference type="GO" id="GO:0008483">
    <property type="term" value="F:transaminase activity"/>
    <property type="evidence" value="ECO:0007669"/>
    <property type="project" value="UniProtKB-KW"/>
</dbReference>
<dbReference type="Proteomes" id="UP000295500">
    <property type="component" value="Unassembled WGS sequence"/>
</dbReference>
<dbReference type="InterPro" id="IPR004839">
    <property type="entry name" value="Aminotransferase_I/II_large"/>
</dbReference>
<dbReference type="InterPro" id="IPR015424">
    <property type="entry name" value="PyrdxlP-dep_Trfase"/>
</dbReference>
<dbReference type="PANTHER" id="PTHR42691">
    <property type="entry name" value="ASPARTATE AMINOTRANSFERASE YHDR-RELATED"/>
    <property type="match status" value="1"/>
</dbReference>
<dbReference type="Pfam" id="PF00155">
    <property type="entry name" value="Aminotran_1_2"/>
    <property type="match status" value="1"/>
</dbReference>
<dbReference type="NCBIfam" id="NF005305">
    <property type="entry name" value="PRK06836.1"/>
    <property type="match status" value="1"/>
</dbReference>
<keyword evidence="1 3" id="KW-0032">Aminotransferase</keyword>
<evidence type="ECO:0000256" key="1">
    <source>
        <dbReference type="RuleBase" id="RU000481"/>
    </source>
</evidence>
<gene>
    <name evidence="3" type="ORF">EV211_12039</name>
</gene>
<feature type="domain" description="Aminotransferase class I/classII large" evidence="2">
    <location>
        <begin position="34"/>
        <end position="383"/>
    </location>
</feature>
<evidence type="ECO:0000313" key="3">
    <source>
        <dbReference type="EMBL" id="TDP54631.1"/>
    </source>
</evidence>
<dbReference type="SUPFAM" id="SSF53383">
    <property type="entry name" value="PLP-dependent transferases"/>
    <property type="match status" value="1"/>
</dbReference>
<comment type="similarity">
    <text evidence="1">Belongs to the class-I pyridoxal-phosphate-dependent aminotransferase family.</text>
</comment>
<evidence type="ECO:0000313" key="4">
    <source>
        <dbReference type="Proteomes" id="UP000295500"/>
    </source>
</evidence>